<dbReference type="GO" id="GO:0016020">
    <property type="term" value="C:membrane"/>
    <property type="evidence" value="ECO:0007669"/>
    <property type="project" value="UniProtKB-SubCell"/>
</dbReference>
<dbReference type="PROSITE" id="PS00108">
    <property type="entry name" value="PROTEIN_KINASE_ST"/>
    <property type="match status" value="1"/>
</dbReference>
<reference evidence="19" key="1">
    <citation type="journal article" date="2020" name="J. Eukaryot. Microbiol.">
        <title>De novo Sequencing, Assembly and Annotation of the Transcriptome for the Free-Living Testate Amoeba Arcella intermedia.</title>
        <authorList>
            <person name="Ribeiro G.M."/>
            <person name="Porfirio-Sousa A.L."/>
            <person name="Maurer-Alcala X.X."/>
            <person name="Katz L.A."/>
            <person name="Lahr D.J.G."/>
        </authorList>
    </citation>
    <scope>NUCLEOTIDE SEQUENCE</scope>
</reference>
<keyword evidence="3 15" id="KW-0723">Serine/threonine-protein kinase</keyword>
<dbReference type="CDD" id="cd13999">
    <property type="entry name" value="STKc_MAP3K-like"/>
    <property type="match status" value="1"/>
</dbReference>
<dbReference type="PROSITE" id="PS50001">
    <property type="entry name" value="SH2"/>
    <property type="match status" value="1"/>
</dbReference>
<dbReference type="GO" id="GO:0004674">
    <property type="term" value="F:protein serine/threonine kinase activity"/>
    <property type="evidence" value="ECO:0007669"/>
    <property type="project" value="UniProtKB-KW"/>
</dbReference>
<keyword evidence="13" id="KW-0727">SH2 domain</keyword>
<dbReference type="CDD" id="cd00173">
    <property type="entry name" value="SH2"/>
    <property type="match status" value="1"/>
</dbReference>
<keyword evidence="5 14" id="KW-0547">Nucleotide-binding</keyword>
<keyword evidence="8" id="KW-0472">Membrane</keyword>
<evidence type="ECO:0000313" key="19">
    <source>
        <dbReference type="EMBL" id="NDV31181.1"/>
    </source>
</evidence>
<proteinExistence type="inferred from homology"/>
<dbReference type="SMART" id="SM00252">
    <property type="entry name" value="SH2"/>
    <property type="match status" value="1"/>
</dbReference>
<evidence type="ECO:0000256" key="9">
    <source>
        <dbReference type="ARBA" id="ARBA00023137"/>
    </source>
</evidence>
<dbReference type="InterPro" id="IPR008271">
    <property type="entry name" value="Ser/Thr_kinase_AS"/>
</dbReference>
<dbReference type="EC" id="2.7.11.1" evidence="2"/>
<feature type="binding site" evidence="14">
    <location>
        <position position="29"/>
    </location>
    <ligand>
        <name>ATP</name>
        <dbReference type="ChEBI" id="CHEBI:30616"/>
    </ligand>
</feature>
<evidence type="ECO:0000256" key="10">
    <source>
        <dbReference type="ARBA" id="ARBA00025089"/>
    </source>
</evidence>
<dbReference type="PRINTS" id="PR00109">
    <property type="entry name" value="TYRKINASE"/>
</dbReference>
<evidence type="ECO:0000256" key="2">
    <source>
        <dbReference type="ARBA" id="ARBA00012513"/>
    </source>
</evidence>
<dbReference type="InterPro" id="IPR000719">
    <property type="entry name" value="Prot_kinase_dom"/>
</dbReference>
<dbReference type="InterPro" id="IPR017441">
    <property type="entry name" value="Protein_kinase_ATP_BS"/>
</dbReference>
<evidence type="ECO:0000256" key="8">
    <source>
        <dbReference type="ARBA" id="ARBA00023136"/>
    </source>
</evidence>
<dbReference type="InterPro" id="IPR000980">
    <property type="entry name" value="SH2"/>
</dbReference>
<evidence type="ECO:0000256" key="7">
    <source>
        <dbReference type="ARBA" id="ARBA00022840"/>
    </source>
</evidence>
<dbReference type="InterPro" id="IPR036860">
    <property type="entry name" value="SH2_dom_sf"/>
</dbReference>
<evidence type="ECO:0000256" key="6">
    <source>
        <dbReference type="ARBA" id="ARBA00022777"/>
    </source>
</evidence>
<dbReference type="FunFam" id="1.10.510.10:FF:000476">
    <property type="entry name" value="PAS domain-containing protein tyrosine kinase family protein"/>
    <property type="match status" value="1"/>
</dbReference>
<dbReference type="GO" id="GO:0005524">
    <property type="term" value="F:ATP binding"/>
    <property type="evidence" value="ECO:0007669"/>
    <property type="project" value="UniProtKB-UniRule"/>
</dbReference>
<evidence type="ECO:0000256" key="3">
    <source>
        <dbReference type="ARBA" id="ARBA00022527"/>
    </source>
</evidence>
<dbReference type="Gene3D" id="1.10.510.10">
    <property type="entry name" value="Transferase(Phosphotransferase) domain 1"/>
    <property type="match status" value="1"/>
</dbReference>
<feature type="region of interest" description="Disordered" evidence="16">
    <location>
        <begin position="462"/>
        <end position="486"/>
    </location>
</feature>
<dbReference type="SUPFAM" id="SSF56112">
    <property type="entry name" value="Protein kinase-like (PK-like)"/>
    <property type="match status" value="1"/>
</dbReference>
<evidence type="ECO:0000256" key="11">
    <source>
        <dbReference type="ARBA" id="ARBA00047899"/>
    </source>
</evidence>
<dbReference type="Gene3D" id="3.30.505.10">
    <property type="entry name" value="SH2 domain"/>
    <property type="match status" value="1"/>
</dbReference>
<dbReference type="SUPFAM" id="SSF55550">
    <property type="entry name" value="SH2 domain"/>
    <property type="match status" value="1"/>
</dbReference>
<dbReference type="InterPro" id="IPR011009">
    <property type="entry name" value="Kinase-like_dom_sf"/>
</dbReference>
<comment type="function">
    <text evidence="10">Required for proper chemotaxis and phagocytosis; proper spatiotemporal control of F-actin levels in chemotaxing cells. Negative regulator of the PI3K (phosphatidylinositol 3 kinase) pathway. Predominantly phosphorylates serines and threonines and tyrosines at a lower level.</text>
</comment>
<dbReference type="PANTHER" id="PTHR44329:SF53">
    <property type="entry name" value="DUAL SPECIFICITY PROTEIN KINASE SHKD"/>
    <property type="match status" value="1"/>
</dbReference>
<evidence type="ECO:0000259" key="17">
    <source>
        <dbReference type="PROSITE" id="PS50001"/>
    </source>
</evidence>
<accession>A0A6B2L2P1</accession>
<evidence type="ECO:0000256" key="16">
    <source>
        <dbReference type="SAM" id="MobiDB-lite"/>
    </source>
</evidence>
<keyword evidence="6" id="KW-0418">Kinase</keyword>
<dbReference type="PROSITE" id="PS00107">
    <property type="entry name" value="PROTEIN_KINASE_ATP"/>
    <property type="match status" value="1"/>
</dbReference>
<dbReference type="FunFam" id="3.30.200.20:FF:000180">
    <property type="entry name" value="serine/threonine-protein kinase STY46-like"/>
    <property type="match status" value="1"/>
</dbReference>
<dbReference type="AlphaFoldDB" id="A0A6B2L2P1"/>
<keyword evidence="4" id="KW-0808">Transferase</keyword>
<evidence type="ECO:0000256" key="15">
    <source>
        <dbReference type="RuleBase" id="RU000304"/>
    </source>
</evidence>
<dbReference type="InterPro" id="IPR051681">
    <property type="entry name" value="Ser/Thr_Kinases-Pseudokinases"/>
</dbReference>
<keyword evidence="7 14" id="KW-0067">ATP-binding</keyword>
<evidence type="ECO:0000259" key="18">
    <source>
        <dbReference type="PROSITE" id="PS50011"/>
    </source>
</evidence>
<organism evidence="19">
    <name type="scientific">Arcella intermedia</name>
    <dbReference type="NCBI Taxonomy" id="1963864"/>
    <lineage>
        <taxon>Eukaryota</taxon>
        <taxon>Amoebozoa</taxon>
        <taxon>Tubulinea</taxon>
        <taxon>Elardia</taxon>
        <taxon>Arcellinida</taxon>
        <taxon>Sphaerothecina</taxon>
        <taxon>Arcellidae</taxon>
        <taxon>Arcella</taxon>
    </lineage>
</organism>
<dbReference type="PROSITE" id="PS50011">
    <property type="entry name" value="PROTEIN_KINASE_DOM"/>
    <property type="match status" value="1"/>
</dbReference>
<evidence type="ECO:0000256" key="12">
    <source>
        <dbReference type="ARBA" id="ARBA00048679"/>
    </source>
</evidence>
<keyword evidence="9" id="KW-0829">Tyrosine-protein kinase</keyword>
<evidence type="ECO:0000256" key="4">
    <source>
        <dbReference type="ARBA" id="ARBA00022679"/>
    </source>
</evidence>
<evidence type="ECO:0000256" key="13">
    <source>
        <dbReference type="PROSITE-ProRule" id="PRU00191"/>
    </source>
</evidence>
<dbReference type="EMBL" id="GIBP01002212">
    <property type="protein sequence ID" value="NDV31181.1"/>
    <property type="molecule type" value="Transcribed_RNA"/>
</dbReference>
<feature type="domain" description="Protein kinase" evidence="18">
    <location>
        <begin position="1"/>
        <end position="260"/>
    </location>
</feature>
<dbReference type="Pfam" id="PF00017">
    <property type="entry name" value="SH2"/>
    <property type="match status" value="1"/>
</dbReference>
<comment type="catalytic activity">
    <reaction evidence="12">
        <text>L-seryl-[protein] + ATP = O-phospho-L-seryl-[protein] + ADP + H(+)</text>
        <dbReference type="Rhea" id="RHEA:17989"/>
        <dbReference type="Rhea" id="RHEA-COMP:9863"/>
        <dbReference type="Rhea" id="RHEA-COMP:11604"/>
        <dbReference type="ChEBI" id="CHEBI:15378"/>
        <dbReference type="ChEBI" id="CHEBI:29999"/>
        <dbReference type="ChEBI" id="CHEBI:30616"/>
        <dbReference type="ChEBI" id="CHEBI:83421"/>
        <dbReference type="ChEBI" id="CHEBI:456216"/>
        <dbReference type="EC" id="2.7.11.1"/>
    </reaction>
</comment>
<name>A0A6B2L2P1_9EUKA</name>
<sequence>MEVISELGKGCFGVVYKGKCRGKIVAIKKLHQQDVSDLDEFKKEVQILTHLRHPNVVLFMGACTEAGKLAIVTEFLPMGDVHHVIHSRSKDNPLPLLKILLMAKDVAQGMNWLHLSKPPIVHRDLKPTNLLVDENWRVKICDFGLSAWQLNKTLQDSGVAPGTPLWMSPEVLKGRPLSEKADVYSFGIVLWEMITGKEPFEHHEDYEKFVDAICDHGERPEIPQDMHPSLQSLLQECWHDNQRKRPAFGEIIERIEQAILVTTIGDNAGIEIWKASFEGGAKEGGIGLAVPFSHFAVVFYKYIGEALSRDRNDVGYKALQALLVEKEAEVTLERWGLFCKWFAPINKSILKHLVQIITVPYFHGDISRKDSETLLSCFKKGSFLVRLSMTEPIDKSPFTISKVAGKGEITHQRVYVNDNHSGYFVTTKDKKGKKSKIESEGGIENLFKNKKVAKELNLITPCPGSRYSHIAQRKPDDGSNPYIDDQ</sequence>
<dbReference type="GO" id="GO:0004713">
    <property type="term" value="F:protein tyrosine kinase activity"/>
    <property type="evidence" value="ECO:0007669"/>
    <property type="project" value="UniProtKB-KW"/>
</dbReference>
<evidence type="ECO:0000256" key="1">
    <source>
        <dbReference type="ARBA" id="ARBA00004370"/>
    </source>
</evidence>
<evidence type="ECO:0000256" key="14">
    <source>
        <dbReference type="PROSITE-ProRule" id="PRU10141"/>
    </source>
</evidence>
<dbReference type="InterPro" id="IPR001245">
    <property type="entry name" value="Ser-Thr/Tyr_kinase_cat_dom"/>
</dbReference>
<evidence type="ECO:0000256" key="5">
    <source>
        <dbReference type="ARBA" id="ARBA00022741"/>
    </source>
</evidence>
<comment type="subcellular location">
    <subcellularLocation>
        <location evidence="1">Membrane</location>
    </subcellularLocation>
</comment>
<dbReference type="PANTHER" id="PTHR44329">
    <property type="entry name" value="SERINE/THREONINE-PROTEIN KINASE TNNI3K-RELATED"/>
    <property type="match status" value="1"/>
</dbReference>
<protein>
    <recommendedName>
        <fullName evidence="2">non-specific serine/threonine protein kinase</fullName>
        <ecNumber evidence="2">2.7.11.1</ecNumber>
    </recommendedName>
</protein>
<comment type="similarity">
    <text evidence="15">Belongs to the protein kinase superfamily.</text>
</comment>
<dbReference type="Pfam" id="PF07714">
    <property type="entry name" value="PK_Tyr_Ser-Thr"/>
    <property type="match status" value="1"/>
</dbReference>
<dbReference type="SMART" id="SM00220">
    <property type="entry name" value="S_TKc"/>
    <property type="match status" value="1"/>
</dbReference>
<dbReference type="Gene3D" id="3.30.200.20">
    <property type="entry name" value="Phosphorylase Kinase, domain 1"/>
    <property type="match status" value="1"/>
</dbReference>
<comment type="catalytic activity">
    <reaction evidence="11">
        <text>L-threonyl-[protein] + ATP = O-phospho-L-threonyl-[protein] + ADP + H(+)</text>
        <dbReference type="Rhea" id="RHEA:46608"/>
        <dbReference type="Rhea" id="RHEA-COMP:11060"/>
        <dbReference type="Rhea" id="RHEA-COMP:11605"/>
        <dbReference type="ChEBI" id="CHEBI:15378"/>
        <dbReference type="ChEBI" id="CHEBI:30013"/>
        <dbReference type="ChEBI" id="CHEBI:30616"/>
        <dbReference type="ChEBI" id="CHEBI:61977"/>
        <dbReference type="ChEBI" id="CHEBI:456216"/>
        <dbReference type="EC" id="2.7.11.1"/>
    </reaction>
</comment>
<feature type="domain" description="SH2" evidence="17">
    <location>
        <begin position="361"/>
        <end position="462"/>
    </location>
</feature>